<keyword evidence="3" id="KW-1185">Reference proteome</keyword>
<dbReference type="Gene3D" id="3.40.50.1820">
    <property type="entry name" value="alpha/beta hydrolase"/>
    <property type="match status" value="1"/>
</dbReference>
<accession>A0A1H8ACD4</accession>
<evidence type="ECO:0000313" key="2">
    <source>
        <dbReference type="EMBL" id="SEM68251.1"/>
    </source>
</evidence>
<evidence type="ECO:0000259" key="1">
    <source>
        <dbReference type="Pfam" id="PF12697"/>
    </source>
</evidence>
<dbReference type="InterPro" id="IPR029058">
    <property type="entry name" value="AB_hydrolase_fold"/>
</dbReference>
<dbReference type="Pfam" id="PF12697">
    <property type="entry name" value="Abhydrolase_6"/>
    <property type="match status" value="1"/>
</dbReference>
<organism evidence="2 3">
    <name type="scientific">Mucilaginibacter gossypiicola</name>
    <dbReference type="NCBI Taxonomy" id="551995"/>
    <lineage>
        <taxon>Bacteria</taxon>
        <taxon>Pseudomonadati</taxon>
        <taxon>Bacteroidota</taxon>
        <taxon>Sphingobacteriia</taxon>
        <taxon>Sphingobacteriales</taxon>
        <taxon>Sphingobacteriaceae</taxon>
        <taxon>Mucilaginibacter</taxon>
    </lineage>
</organism>
<proteinExistence type="predicted"/>
<dbReference type="RefSeq" id="WP_091207056.1">
    <property type="nucleotide sequence ID" value="NZ_FOCL01000001.1"/>
</dbReference>
<dbReference type="Proteomes" id="UP000198942">
    <property type="component" value="Unassembled WGS sequence"/>
</dbReference>
<evidence type="ECO:0000313" key="3">
    <source>
        <dbReference type="Proteomes" id="UP000198942"/>
    </source>
</evidence>
<gene>
    <name evidence="2" type="ORF">SAMN05192574_101455</name>
</gene>
<feature type="domain" description="AB hydrolase-1" evidence="1">
    <location>
        <begin position="28"/>
        <end position="206"/>
    </location>
</feature>
<reference evidence="3" key="1">
    <citation type="submission" date="2016-10" db="EMBL/GenBank/DDBJ databases">
        <authorList>
            <person name="Varghese N."/>
            <person name="Submissions S."/>
        </authorList>
    </citation>
    <scope>NUCLEOTIDE SEQUENCE [LARGE SCALE GENOMIC DNA]</scope>
    <source>
        <strain evidence="3">Gh-48</strain>
    </source>
</reference>
<protein>
    <submittedName>
        <fullName evidence="2">Pimeloyl-ACP methyl ester carboxylesterase</fullName>
    </submittedName>
</protein>
<name>A0A1H8ACD4_9SPHI</name>
<dbReference type="AlphaFoldDB" id="A0A1H8ACD4"/>
<dbReference type="OrthoDB" id="659408at2"/>
<sequence length="215" mass="24488">MSRIYLIAGLGADTRVYNNINLNEHEVITVDWVEPDLNDTLPDYAQRLIYQYNIKPNSVLIGNSLGGIIAVEMAKFIPVEKVVLISSIKTSDEAPGYFKLFRTLPVYKMIPGKVFNSMGFMVKPLFGHMSQEDAWLFSDMLKKSSPIFMKWAMYAILHWKNEIVPPNLYHITGDKDLVFDYKKIKGATVVKGGTHIMIFDKAKEINKLLKGILKK</sequence>
<dbReference type="EMBL" id="FOCL01000001">
    <property type="protein sequence ID" value="SEM68251.1"/>
    <property type="molecule type" value="Genomic_DNA"/>
</dbReference>
<dbReference type="SUPFAM" id="SSF53474">
    <property type="entry name" value="alpha/beta-Hydrolases"/>
    <property type="match status" value="1"/>
</dbReference>
<dbReference type="STRING" id="551995.SAMN05192574_101455"/>
<dbReference type="InterPro" id="IPR000073">
    <property type="entry name" value="AB_hydrolase_1"/>
</dbReference>